<dbReference type="Proteomes" id="UP001454036">
    <property type="component" value="Unassembled WGS sequence"/>
</dbReference>
<gene>
    <name evidence="2" type="ORF">LIER_00986</name>
</gene>
<protein>
    <submittedName>
        <fullName evidence="2">Uncharacterized protein</fullName>
    </submittedName>
</protein>
<sequence>MSSTRVVECSLRTSWTTTGSSSGVGYEGVEDPSPCSRGRTRVTDGSSVSHAALNPRECESRTRSDRVLRRSPGCSKGSLKRNHSPVLHIVGSPKHVQCGEDGLRRKNQTGGLLDRLTNVEPVENMR</sequence>
<feature type="compositionally biased region" description="Basic and acidic residues" evidence="1">
    <location>
        <begin position="56"/>
        <end position="68"/>
    </location>
</feature>
<accession>A0AAV3NJA0</accession>
<organism evidence="2 3">
    <name type="scientific">Lithospermum erythrorhizon</name>
    <name type="common">Purple gromwell</name>
    <name type="synonym">Lithospermum officinale var. erythrorhizon</name>
    <dbReference type="NCBI Taxonomy" id="34254"/>
    <lineage>
        <taxon>Eukaryota</taxon>
        <taxon>Viridiplantae</taxon>
        <taxon>Streptophyta</taxon>
        <taxon>Embryophyta</taxon>
        <taxon>Tracheophyta</taxon>
        <taxon>Spermatophyta</taxon>
        <taxon>Magnoliopsida</taxon>
        <taxon>eudicotyledons</taxon>
        <taxon>Gunneridae</taxon>
        <taxon>Pentapetalae</taxon>
        <taxon>asterids</taxon>
        <taxon>lamiids</taxon>
        <taxon>Boraginales</taxon>
        <taxon>Boraginaceae</taxon>
        <taxon>Boraginoideae</taxon>
        <taxon>Lithospermeae</taxon>
        <taxon>Lithospermum</taxon>
    </lineage>
</organism>
<evidence type="ECO:0000313" key="2">
    <source>
        <dbReference type="EMBL" id="GAA0139447.1"/>
    </source>
</evidence>
<evidence type="ECO:0000256" key="1">
    <source>
        <dbReference type="SAM" id="MobiDB-lite"/>
    </source>
</evidence>
<feature type="compositionally biased region" description="Low complexity" evidence="1">
    <location>
        <begin position="15"/>
        <end position="24"/>
    </location>
</feature>
<dbReference type="EMBL" id="BAABME010000089">
    <property type="protein sequence ID" value="GAA0139447.1"/>
    <property type="molecule type" value="Genomic_DNA"/>
</dbReference>
<reference evidence="2 3" key="1">
    <citation type="submission" date="2024-01" db="EMBL/GenBank/DDBJ databases">
        <title>The complete chloroplast genome sequence of Lithospermum erythrorhizon: insights into the phylogenetic relationship among Boraginaceae species and the maternal lineages of purple gromwells.</title>
        <authorList>
            <person name="Okada T."/>
            <person name="Watanabe K."/>
        </authorList>
    </citation>
    <scope>NUCLEOTIDE SEQUENCE [LARGE SCALE GENOMIC DNA]</scope>
</reference>
<keyword evidence="3" id="KW-1185">Reference proteome</keyword>
<dbReference type="AlphaFoldDB" id="A0AAV3NJA0"/>
<evidence type="ECO:0000313" key="3">
    <source>
        <dbReference type="Proteomes" id="UP001454036"/>
    </source>
</evidence>
<feature type="region of interest" description="Disordered" evidence="1">
    <location>
        <begin position="15"/>
        <end position="81"/>
    </location>
</feature>
<proteinExistence type="predicted"/>
<comment type="caution">
    <text evidence="2">The sequence shown here is derived from an EMBL/GenBank/DDBJ whole genome shotgun (WGS) entry which is preliminary data.</text>
</comment>
<name>A0AAV3NJA0_LITER</name>